<dbReference type="AlphaFoldDB" id="A0A1I8MV99"/>
<accession>A0A1I8MV99</accession>
<dbReference type="GeneID" id="101889691"/>
<dbReference type="RefSeq" id="XP_005181715.1">
    <property type="nucleotide sequence ID" value="XM_005181658.3"/>
</dbReference>
<organism evidence="3">
    <name type="scientific">Musca domestica</name>
    <name type="common">House fly</name>
    <dbReference type="NCBI Taxonomy" id="7370"/>
    <lineage>
        <taxon>Eukaryota</taxon>
        <taxon>Metazoa</taxon>
        <taxon>Ecdysozoa</taxon>
        <taxon>Arthropoda</taxon>
        <taxon>Hexapoda</taxon>
        <taxon>Insecta</taxon>
        <taxon>Pterygota</taxon>
        <taxon>Neoptera</taxon>
        <taxon>Endopterygota</taxon>
        <taxon>Diptera</taxon>
        <taxon>Brachycera</taxon>
        <taxon>Muscomorpha</taxon>
        <taxon>Muscoidea</taxon>
        <taxon>Muscidae</taxon>
        <taxon>Musca</taxon>
    </lineage>
</organism>
<evidence type="ECO:0000256" key="2">
    <source>
        <dbReference type="SAM" id="SignalP"/>
    </source>
</evidence>
<feature type="signal peptide" evidence="2">
    <location>
        <begin position="1"/>
        <end position="22"/>
    </location>
</feature>
<reference evidence="5" key="2">
    <citation type="submission" date="2025-04" db="UniProtKB">
        <authorList>
            <consortium name="RefSeq"/>
        </authorList>
    </citation>
    <scope>IDENTIFICATION</scope>
    <source>
        <strain evidence="5">Aabys</strain>
    </source>
</reference>
<evidence type="ECO:0000313" key="5">
    <source>
        <dbReference type="RefSeq" id="XP_005181715.1"/>
    </source>
</evidence>
<evidence type="ECO:0000313" key="3">
    <source>
        <dbReference type="EnsemblMetazoa" id="MDOA008803-PA"/>
    </source>
</evidence>
<protein>
    <submittedName>
        <fullName evidence="5">Ctenidin-1</fullName>
    </submittedName>
</protein>
<dbReference type="EnsemblMetazoa" id="MDOA008803-RA">
    <property type="protein sequence ID" value="MDOA008803-PA"/>
    <property type="gene ID" value="MDOA008803"/>
</dbReference>
<evidence type="ECO:0000256" key="1">
    <source>
        <dbReference type="SAM" id="MobiDB-lite"/>
    </source>
</evidence>
<feature type="region of interest" description="Disordered" evidence="1">
    <location>
        <begin position="48"/>
        <end position="74"/>
    </location>
</feature>
<dbReference type="Proteomes" id="UP001652621">
    <property type="component" value="Unplaced"/>
</dbReference>
<dbReference type="VEuPathDB" id="VectorBase:MDOA008803"/>
<keyword evidence="2" id="KW-0732">Signal</keyword>
<evidence type="ECO:0000313" key="4">
    <source>
        <dbReference type="Proteomes" id="UP001652621"/>
    </source>
</evidence>
<gene>
    <name evidence="3" type="primary">101889691</name>
    <name evidence="5" type="synonym">LOC101889691</name>
</gene>
<feature type="chain" id="PRO_5044560892" evidence="2">
    <location>
        <begin position="23"/>
        <end position="74"/>
    </location>
</feature>
<sequence>MKLLTVLTGLLVLLIATESAMAFFGMAGRGFGNRRGFGRRGFGGKGFGRRGGGGGFKPSIELNLGGGGGEEESS</sequence>
<dbReference type="KEGG" id="mde:101889691"/>
<name>A0A1I8MV99_MUSDO</name>
<proteinExistence type="predicted"/>
<keyword evidence="4" id="KW-1185">Reference proteome</keyword>
<reference evidence="3" key="1">
    <citation type="submission" date="2020-05" db="UniProtKB">
        <authorList>
            <consortium name="EnsemblMetazoa"/>
        </authorList>
    </citation>
    <scope>IDENTIFICATION</scope>
    <source>
        <strain evidence="3">Aabys</strain>
    </source>
</reference>
<dbReference type="VEuPathDB" id="VectorBase:MDOMA2_012092"/>